<protein>
    <recommendedName>
        <fullName evidence="6">SGNH hydrolase-type esterase domain-containing protein</fullName>
    </recommendedName>
</protein>
<organism evidence="4 5">
    <name type="scientific">Malus baccata</name>
    <name type="common">Siberian crab apple</name>
    <name type="synonym">Pyrus baccata</name>
    <dbReference type="NCBI Taxonomy" id="106549"/>
    <lineage>
        <taxon>Eukaryota</taxon>
        <taxon>Viridiplantae</taxon>
        <taxon>Streptophyta</taxon>
        <taxon>Embryophyta</taxon>
        <taxon>Tracheophyta</taxon>
        <taxon>Spermatophyta</taxon>
        <taxon>Magnoliopsida</taxon>
        <taxon>eudicotyledons</taxon>
        <taxon>Gunneridae</taxon>
        <taxon>Pentapetalae</taxon>
        <taxon>rosids</taxon>
        <taxon>fabids</taxon>
        <taxon>Rosales</taxon>
        <taxon>Rosaceae</taxon>
        <taxon>Amygdaloideae</taxon>
        <taxon>Maleae</taxon>
        <taxon>Malus</taxon>
    </lineage>
</organism>
<dbReference type="PANTHER" id="PTHR45966:SF34">
    <property type="entry name" value="GDSL-LIKE LIPASE_ACYLHYDROLASE"/>
    <property type="match status" value="1"/>
</dbReference>
<dbReference type="PROSITE" id="PS01098">
    <property type="entry name" value="LIPASE_GDSL_SER"/>
    <property type="match status" value="1"/>
</dbReference>
<dbReference type="InterPro" id="IPR044552">
    <property type="entry name" value="GLIP1-5/GLL25"/>
</dbReference>
<feature type="chain" id="PRO_5022227016" description="SGNH hydrolase-type esterase domain-containing protein" evidence="3">
    <location>
        <begin position="27"/>
        <end position="397"/>
    </location>
</feature>
<dbReference type="InterPro" id="IPR001087">
    <property type="entry name" value="GDSL"/>
</dbReference>
<evidence type="ECO:0000256" key="3">
    <source>
        <dbReference type="SAM" id="SignalP"/>
    </source>
</evidence>
<dbReference type="InterPro" id="IPR036514">
    <property type="entry name" value="SGNH_hydro_sf"/>
</dbReference>
<dbReference type="InterPro" id="IPR035669">
    <property type="entry name" value="SGNH_plant_lipase-like"/>
</dbReference>
<evidence type="ECO:0000256" key="2">
    <source>
        <dbReference type="ARBA" id="ARBA00022729"/>
    </source>
</evidence>
<name>A0A540NFC6_MALBA</name>
<accession>A0A540NFC6</accession>
<evidence type="ECO:0000313" key="5">
    <source>
        <dbReference type="Proteomes" id="UP000315295"/>
    </source>
</evidence>
<proteinExistence type="inferred from homology"/>
<sequence>MANISIHVFAFAFFASLLITTSQSHGMPIKHVPLFILGDSIFDAGNNDYFNTTSKANFFPYGETFFNHSSTGRFSNGRLIPDFIAEYAKLPLIPPYLQPGNREFRYGVNFASAGAGALVEINQGLVIDLPSQLSNLESVRKSLRQELGHDEATTLLSRAVYLFAFGSNDYIVPFEKNSSVIRSYSPEKYVGLVIGNITSAIKEIYRNGGRNFGFLGMWPAACIPYGRALENKNGACFEEITPYVVLHDKALLKTLQKLENELKGFRYSLIEAYELLKRRIDHPSKYGFVEGKAACCGSGPYRGHLSCGVKGGYSLCHNVSEYVFFDPFHPTERAYEQLAKQFWIGTPNSTVSRMVDLLVVAVEDIEDLVVVEEKLKQKHMNYAAIMVVMPLNGPTTN</sequence>
<dbReference type="AlphaFoldDB" id="A0A540NFC6"/>
<dbReference type="Gene3D" id="3.40.50.1110">
    <property type="entry name" value="SGNH hydrolase"/>
    <property type="match status" value="1"/>
</dbReference>
<dbReference type="SUPFAM" id="SSF52266">
    <property type="entry name" value="SGNH hydrolase"/>
    <property type="match status" value="1"/>
</dbReference>
<dbReference type="GO" id="GO:0016298">
    <property type="term" value="F:lipase activity"/>
    <property type="evidence" value="ECO:0007669"/>
    <property type="project" value="InterPro"/>
</dbReference>
<reference evidence="4 5" key="1">
    <citation type="journal article" date="2019" name="G3 (Bethesda)">
        <title>Sequencing of a Wild Apple (Malus baccata) Genome Unravels the Differences Between Cultivated and Wild Apple Species Regarding Disease Resistance and Cold Tolerance.</title>
        <authorList>
            <person name="Chen X."/>
        </authorList>
    </citation>
    <scope>NUCLEOTIDE SEQUENCE [LARGE SCALE GENOMIC DNA]</scope>
    <source>
        <strain evidence="5">cv. Shandingzi</strain>
        <tissue evidence="4">Leaves</tissue>
    </source>
</reference>
<evidence type="ECO:0008006" key="6">
    <source>
        <dbReference type="Google" id="ProtNLM"/>
    </source>
</evidence>
<comment type="caution">
    <text evidence="4">The sequence shown here is derived from an EMBL/GenBank/DDBJ whole genome shotgun (WGS) entry which is preliminary data.</text>
</comment>
<dbReference type="PANTHER" id="PTHR45966">
    <property type="entry name" value="GDSL-LIKE LIPASE/ACYLHYDROLASE"/>
    <property type="match status" value="1"/>
</dbReference>
<dbReference type="Proteomes" id="UP000315295">
    <property type="component" value="Unassembled WGS sequence"/>
</dbReference>
<evidence type="ECO:0000313" key="4">
    <source>
        <dbReference type="EMBL" id="TQE09731.1"/>
    </source>
</evidence>
<dbReference type="GO" id="GO:0006629">
    <property type="term" value="P:lipid metabolic process"/>
    <property type="evidence" value="ECO:0007669"/>
    <property type="project" value="InterPro"/>
</dbReference>
<keyword evidence="5" id="KW-1185">Reference proteome</keyword>
<dbReference type="EMBL" id="VIEB01000053">
    <property type="protein sequence ID" value="TQE09731.1"/>
    <property type="molecule type" value="Genomic_DNA"/>
</dbReference>
<keyword evidence="2 3" id="KW-0732">Signal</keyword>
<evidence type="ECO:0000256" key="1">
    <source>
        <dbReference type="ARBA" id="ARBA00008668"/>
    </source>
</evidence>
<gene>
    <name evidence="4" type="ORF">C1H46_004688</name>
</gene>
<dbReference type="CDD" id="cd01837">
    <property type="entry name" value="SGNH_plant_lipase_like"/>
    <property type="match status" value="1"/>
</dbReference>
<feature type="signal peptide" evidence="3">
    <location>
        <begin position="1"/>
        <end position="26"/>
    </location>
</feature>
<dbReference type="InterPro" id="IPR008265">
    <property type="entry name" value="Lipase_GDSL_AS"/>
</dbReference>
<dbReference type="Pfam" id="PF00657">
    <property type="entry name" value="Lipase_GDSL"/>
    <property type="match status" value="1"/>
</dbReference>
<comment type="similarity">
    <text evidence="1">Belongs to the 'GDSL' lipolytic enzyme family.</text>
</comment>